<dbReference type="Gene3D" id="3.30.70.20">
    <property type="match status" value="4"/>
</dbReference>
<name>A0A0P8CLI9_9EURY</name>
<feature type="domain" description="4Fe-4S ferredoxin-type" evidence="1">
    <location>
        <begin position="239"/>
        <end position="268"/>
    </location>
</feature>
<reference evidence="2 3" key="1">
    <citation type="submission" date="2015-09" db="EMBL/GenBank/DDBJ databases">
        <title>A metagenomics-based metabolic model of nitrate-dependent anaerobic oxidation of methane by Methanoperedens-like archaea.</title>
        <authorList>
            <person name="Arshad A."/>
            <person name="Speth D.R."/>
            <person name="De Graaf R.M."/>
            <person name="Op Den Camp H.J."/>
            <person name="Jetten M.S."/>
            <person name="Welte C.U."/>
        </authorList>
    </citation>
    <scope>NUCLEOTIDE SEQUENCE [LARGE SCALE GENOMIC DNA]</scope>
</reference>
<dbReference type="Pfam" id="PF12838">
    <property type="entry name" value="Fer4_7"/>
    <property type="match status" value="3"/>
</dbReference>
<sequence length="439" mass="49019">MSEEELNVTVESDVRDSHFLFTQKTVKSKKLLDYDYKRCNGCGLCIQVCPKKAIEPGPLIEIATGLDAPPVIIDHTRCSFCGMCAAFCPVRSIRMNINDKDILELAEFPHLDSKVVFNDKCLPCLICEKSCPEEAISIDLAFAKKEILAPFKEGKTGEIIVDMEKCTLCGACAVLCPAFILVEKKAKADDLMPFEDLVVDKAKCDYCGICVPFCPEDAIKVKGDFNDEEIKKIAPEITGTIKVDNDKCTRCGWCEAVCPYDAAHVSKPFEGEIELIDEKLKGCDPVGCHGCFNVCPSKAWIIPKDKKIDVVKDFCTYCGACEKACHVEAIGVKRKLAKYTPVTDTAWSEDWKKAIASLTTQERGRPDVSRSLHVEKEEKKVEPAIVKPVIDPVLRKLVDERIEKMSSILGNKQVRHAWERKDAETALAEIKKRMKKDEQ</sequence>
<dbReference type="InterPro" id="IPR017900">
    <property type="entry name" value="4Fe4S_Fe_S_CS"/>
</dbReference>
<dbReference type="Gene3D" id="3.30.70.3270">
    <property type="match status" value="1"/>
</dbReference>
<dbReference type="CDD" id="cd10549">
    <property type="entry name" value="MtMvhB_like"/>
    <property type="match status" value="3"/>
</dbReference>
<feature type="domain" description="4Fe-4S ferredoxin-type" evidence="1">
    <location>
        <begin position="306"/>
        <end position="335"/>
    </location>
</feature>
<comment type="caution">
    <text evidence="2">The sequence shown here is derived from an EMBL/GenBank/DDBJ whole genome shotgun (WGS) entry which is preliminary data.</text>
</comment>
<dbReference type="PANTHER" id="PTHR43193:SF2">
    <property type="entry name" value="POLYFERREDOXIN PROTEIN FWDF"/>
    <property type="match status" value="1"/>
</dbReference>
<dbReference type="Proteomes" id="UP000050360">
    <property type="component" value="Unassembled WGS sequence"/>
</dbReference>
<dbReference type="InterPro" id="IPR052977">
    <property type="entry name" value="Polyferredoxin-like_ET"/>
</dbReference>
<dbReference type="AlphaFoldDB" id="A0A0P8CLI9"/>
<feature type="domain" description="4Fe-4S ferredoxin-type" evidence="1">
    <location>
        <begin position="195"/>
        <end position="224"/>
    </location>
</feature>
<dbReference type="SUPFAM" id="SSF54862">
    <property type="entry name" value="4Fe-4S ferredoxins"/>
    <property type="match status" value="1"/>
</dbReference>
<evidence type="ECO:0000259" key="1">
    <source>
        <dbReference type="PROSITE" id="PS51379"/>
    </source>
</evidence>
<evidence type="ECO:0000313" key="3">
    <source>
        <dbReference type="Proteomes" id="UP000050360"/>
    </source>
</evidence>
<dbReference type="PIRSF" id="PIRSF005658">
    <property type="entry name" value="FwdF"/>
    <property type="match status" value="1"/>
</dbReference>
<dbReference type="PROSITE" id="PS00198">
    <property type="entry name" value="4FE4S_FER_1"/>
    <property type="match status" value="3"/>
</dbReference>
<feature type="domain" description="4Fe-4S ferredoxin-type" evidence="1">
    <location>
        <begin position="30"/>
        <end position="59"/>
    </location>
</feature>
<dbReference type="PROSITE" id="PS51379">
    <property type="entry name" value="4FE4S_FER_2"/>
    <property type="match status" value="8"/>
</dbReference>
<proteinExistence type="predicted"/>
<gene>
    <name evidence="2" type="ORF">MPEBLZ_01373</name>
</gene>
<protein>
    <submittedName>
        <fullName evidence="2">Polyferredoxin</fullName>
    </submittedName>
</protein>
<feature type="domain" description="4Fe-4S ferredoxin-type" evidence="1">
    <location>
        <begin position="271"/>
        <end position="305"/>
    </location>
</feature>
<feature type="domain" description="4Fe-4S ferredoxin-type" evidence="1">
    <location>
        <begin position="69"/>
        <end position="98"/>
    </location>
</feature>
<dbReference type="GO" id="GO:0016491">
    <property type="term" value="F:oxidoreductase activity"/>
    <property type="evidence" value="ECO:0007669"/>
    <property type="project" value="UniProtKB-ARBA"/>
</dbReference>
<feature type="domain" description="4Fe-4S ferredoxin-type" evidence="1">
    <location>
        <begin position="112"/>
        <end position="141"/>
    </location>
</feature>
<dbReference type="EMBL" id="LKCM01000114">
    <property type="protein sequence ID" value="KPQ44069.1"/>
    <property type="molecule type" value="Genomic_DNA"/>
</dbReference>
<dbReference type="PATRIC" id="fig|1719120.3.peg.1477"/>
<accession>A0A0P8CLI9</accession>
<dbReference type="Pfam" id="PF12798">
    <property type="entry name" value="Fer4_3"/>
    <property type="match status" value="1"/>
</dbReference>
<dbReference type="InterPro" id="IPR043256">
    <property type="entry name" value="MvhB-like"/>
</dbReference>
<feature type="domain" description="4Fe-4S ferredoxin-type" evidence="1">
    <location>
        <begin position="157"/>
        <end position="186"/>
    </location>
</feature>
<organism evidence="2 3">
    <name type="scientific">Candidatus Methanoperedens nitratireducens</name>
    <dbReference type="NCBI Taxonomy" id="1392998"/>
    <lineage>
        <taxon>Archaea</taxon>
        <taxon>Methanobacteriati</taxon>
        <taxon>Methanobacteriota</taxon>
        <taxon>Stenosarchaea group</taxon>
        <taxon>Methanomicrobia</taxon>
        <taxon>Methanosarcinales</taxon>
        <taxon>ANME-2 cluster</taxon>
        <taxon>Candidatus Methanoperedentaceae</taxon>
        <taxon>Candidatus Methanoperedens</taxon>
    </lineage>
</organism>
<dbReference type="PANTHER" id="PTHR43193">
    <property type="match status" value="1"/>
</dbReference>
<dbReference type="InterPro" id="IPR017896">
    <property type="entry name" value="4Fe4S_Fe-S-bd"/>
</dbReference>
<evidence type="ECO:0000313" key="2">
    <source>
        <dbReference type="EMBL" id="KPQ44069.1"/>
    </source>
</evidence>